<reference evidence="1" key="1">
    <citation type="submission" date="2020-05" db="EMBL/GenBank/DDBJ databases">
        <authorList>
            <person name="Chiriac C."/>
            <person name="Salcher M."/>
            <person name="Ghai R."/>
            <person name="Kavagutti S V."/>
        </authorList>
    </citation>
    <scope>NUCLEOTIDE SEQUENCE</scope>
</reference>
<proteinExistence type="predicted"/>
<name>A0A6J7WKH3_9CAUD</name>
<evidence type="ECO:0000313" key="1">
    <source>
        <dbReference type="EMBL" id="CAB5214857.1"/>
    </source>
</evidence>
<protein>
    <submittedName>
        <fullName evidence="1">Uncharacterized protein</fullName>
    </submittedName>
</protein>
<gene>
    <name evidence="1" type="ORF">UFOVP190_292</name>
</gene>
<dbReference type="EMBL" id="LR798243">
    <property type="protein sequence ID" value="CAB5214857.1"/>
    <property type="molecule type" value="Genomic_DNA"/>
</dbReference>
<sequence length="69" mass="7591">MKTTKIKFRPLDIVRTKFGTIAVVADVRQGGAHLAFAKDTTQKVAWYSVDEVTIIGNVMDNLPKEADVA</sequence>
<organism evidence="1">
    <name type="scientific">uncultured Caudovirales phage</name>
    <dbReference type="NCBI Taxonomy" id="2100421"/>
    <lineage>
        <taxon>Viruses</taxon>
        <taxon>Duplodnaviria</taxon>
        <taxon>Heunggongvirae</taxon>
        <taxon>Uroviricota</taxon>
        <taxon>Caudoviricetes</taxon>
        <taxon>Peduoviridae</taxon>
        <taxon>Maltschvirus</taxon>
        <taxon>Maltschvirus maltsch</taxon>
    </lineage>
</organism>
<accession>A0A6J7WKH3</accession>